<dbReference type="AlphaFoldDB" id="A0A4S2D5E1"/>
<accession>A0A4S2D5E1</accession>
<dbReference type="InterPro" id="IPR029069">
    <property type="entry name" value="HotDog_dom_sf"/>
</dbReference>
<dbReference type="CDD" id="cd00586">
    <property type="entry name" value="4HBT"/>
    <property type="match status" value="1"/>
</dbReference>
<dbReference type="OrthoDB" id="3727779at2"/>
<proteinExistence type="predicted"/>
<evidence type="ECO:0000313" key="2">
    <source>
        <dbReference type="Proteomes" id="UP000306631"/>
    </source>
</evidence>
<dbReference type="InterPro" id="IPR051490">
    <property type="entry name" value="THEM6_lcsJ_thioesterase"/>
</dbReference>
<organism evidence="1 2">
    <name type="scientific">Stenotrophomonas maltophilia</name>
    <name type="common">Pseudomonas maltophilia</name>
    <name type="synonym">Xanthomonas maltophilia</name>
    <dbReference type="NCBI Taxonomy" id="40324"/>
    <lineage>
        <taxon>Bacteria</taxon>
        <taxon>Pseudomonadati</taxon>
        <taxon>Pseudomonadota</taxon>
        <taxon>Gammaproteobacteria</taxon>
        <taxon>Lysobacterales</taxon>
        <taxon>Lysobacteraceae</taxon>
        <taxon>Stenotrophomonas</taxon>
        <taxon>Stenotrophomonas maltophilia group</taxon>
    </lineage>
</organism>
<dbReference type="SUPFAM" id="SSF54637">
    <property type="entry name" value="Thioesterase/thiol ester dehydrase-isomerase"/>
    <property type="match status" value="1"/>
</dbReference>
<dbReference type="Proteomes" id="UP000306631">
    <property type="component" value="Unassembled WGS sequence"/>
</dbReference>
<gene>
    <name evidence="1" type="ORF">E5352_03420</name>
</gene>
<dbReference type="Pfam" id="PF13279">
    <property type="entry name" value="4HBT_2"/>
    <property type="match status" value="1"/>
</dbReference>
<protein>
    <submittedName>
        <fullName evidence="1">Thioesterase</fullName>
    </submittedName>
</protein>
<dbReference type="PANTHER" id="PTHR12475:SF4">
    <property type="entry name" value="PROTEIN THEM6"/>
    <property type="match status" value="1"/>
</dbReference>
<dbReference type="PANTHER" id="PTHR12475">
    <property type="match status" value="1"/>
</dbReference>
<sequence>MNLWFRLLWLLLSSLWRPRLSAPDGISRIRSRVWLNDLDVNGHMNNGRYWTLFDLGRIDLILRNGIGRAALRNRWAPIVGAGAVRFRRELKLFQSFTLETRVLGWQDARMVMQQRVLIGNDEVVATRALLLAGFYDRRARRFVSAEDLLGAVGVCDAVSPPLNDPAQALLDLDASMKGDGAL</sequence>
<dbReference type="RefSeq" id="WP_136003334.1">
    <property type="nucleotide sequence ID" value="NZ_SRYW01000002.1"/>
</dbReference>
<name>A0A4S2D5E1_STEMA</name>
<dbReference type="Gene3D" id="3.10.129.10">
    <property type="entry name" value="Hotdog Thioesterase"/>
    <property type="match status" value="1"/>
</dbReference>
<dbReference type="EMBL" id="SRYW01000002">
    <property type="protein sequence ID" value="TGY36556.1"/>
    <property type="molecule type" value="Genomic_DNA"/>
</dbReference>
<reference evidence="1 2" key="1">
    <citation type="submission" date="2019-04" db="EMBL/GenBank/DDBJ databases">
        <title>Microbes associate with the intestines of laboratory mice.</title>
        <authorList>
            <person name="Navarre W."/>
            <person name="Wong E."/>
            <person name="Huang K."/>
            <person name="Tropini C."/>
            <person name="Ng K."/>
            <person name="Yu B."/>
        </authorList>
    </citation>
    <scope>NUCLEOTIDE SEQUENCE [LARGE SCALE GENOMIC DNA]</scope>
    <source>
        <strain evidence="1 2">NM62_B4-13</strain>
    </source>
</reference>
<comment type="caution">
    <text evidence="1">The sequence shown here is derived from an EMBL/GenBank/DDBJ whole genome shotgun (WGS) entry which is preliminary data.</text>
</comment>
<evidence type="ECO:0000313" key="1">
    <source>
        <dbReference type="EMBL" id="TGY36556.1"/>
    </source>
</evidence>